<evidence type="ECO:0000256" key="1">
    <source>
        <dbReference type="SAM" id="SignalP"/>
    </source>
</evidence>
<keyword evidence="1" id="KW-0732">Signal</keyword>
<dbReference type="STRING" id="336963.C4JGS8"/>
<evidence type="ECO:0000313" key="3">
    <source>
        <dbReference type="Proteomes" id="UP000002058"/>
    </source>
</evidence>
<dbReference type="RefSeq" id="XP_002543074.1">
    <property type="nucleotide sequence ID" value="XM_002543028.1"/>
</dbReference>
<organism evidence="2 3">
    <name type="scientific">Uncinocarpus reesii (strain UAMH 1704)</name>
    <dbReference type="NCBI Taxonomy" id="336963"/>
    <lineage>
        <taxon>Eukaryota</taxon>
        <taxon>Fungi</taxon>
        <taxon>Dikarya</taxon>
        <taxon>Ascomycota</taxon>
        <taxon>Pezizomycotina</taxon>
        <taxon>Eurotiomycetes</taxon>
        <taxon>Eurotiomycetidae</taxon>
        <taxon>Onygenales</taxon>
        <taxon>Onygenaceae</taxon>
        <taxon>Uncinocarpus</taxon>
    </lineage>
</organism>
<dbReference type="PANTHER" id="PTHR39219:SF1">
    <property type="entry name" value="ER MEMBRANE PROTEIN COMPLEX SUBUNIT 10"/>
    <property type="match status" value="1"/>
</dbReference>
<dbReference type="InParanoid" id="C4JGS8"/>
<keyword evidence="3" id="KW-1185">Reference proteome</keyword>
<dbReference type="OMA" id="ADIFYWP"/>
<reference evidence="3" key="1">
    <citation type="journal article" date="2009" name="Genome Res.">
        <title>Comparative genomic analyses of the human fungal pathogens Coccidioides and their relatives.</title>
        <authorList>
            <person name="Sharpton T.J."/>
            <person name="Stajich J.E."/>
            <person name="Rounsley S.D."/>
            <person name="Gardner M.J."/>
            <person name="Wortman J.R."/>
            <person name="Jordar V.S."/>
            <person name="Maiti R."/>
            <person name="Kodira C.D."/>
            <person name="Neafsey D.E."/>
            <person name="Zeng Q."/>
            <person name="Hung C.-Y."/>
            <person name="McMahan C."/>
            <person name="Muszewska A."/>
            <person name="Grynberg M."/>
            <person name="Mandel M.A."/>
            <person name="Kellner E.M."/>
            <person name="Barker B.M."/>
            <person name="Galgiani J.N."/>
            <person name="Orbach M.J."/>
            <person name="Kirkland T.N."/>
            <person name="Cole G.T."/>
            <person name="Henn M.R."/>
            <person name="Birren B.W."/>
            <person name="Taylor J.W."/>
        </authorList>
    </citation>
    <scope>NUCLEOTIDE SEQUENCE [LARGE SCALE GENOMIC DNA]</scope>
    <source>
        <strain evidence="3">UAMH 1704</strain>
    </source>
</reference>
<feature type="signal peptide" evidence="1">
    <location>
        <begin position="1"/>
        <end position="24"/>
    </location>
</feature>
<gene>
    <name evidence="2" type="ORF">UREG_02590</name>
</gene>
<feature type="chain" id="PRO_5002937869" evidence="1">
    <location>
        <begin position="25"/>
        <end position="189"/>
    </location>
</feature>
<dbReference type="KEGG" id="ure:UREG_02590"/>
<dbReference type="OrthoDB" id="1894652at2759"/>
<dbReference type="VEuPathDB" id="FungiDB:UREG_02590"/>
<dbReference type="PANTHER" id="PTHR39219">
    <property type="entry name" value="ER MEMBRANE PROTEIN COMPLEX SUBUNIT 10"/>
    <property type="match status" value="1"/>
</dbReference>
<name>C4JGS8_UNCRE</name>
<dbReference type="Proteomes" id="UP000002058">
    <property type="component" value="Unassembled WGS sequence"/>
</dbReference>
<accession>C4JGS8</accession>
<dbReference type="AlphaFoldDB" id="C4JGS8"/>
<evidence type="ECO:0000313" key="2">
    <source>
        <dbReference type="EMBL" id="EEP77741.1"/>
    </source>
</evidence>
<dbReference type="GeneID" id="8441962"/>
<dbReference type="HOGENOM" id="CLU_071095_0_0_1"/>
<sequence length="189" mass="20687">MLWLQALWLLLFSALSFFQSSVLASSSTSSQTIDIFYWPLSAASPAQPSKLAEISYDPITLQSSVRSYTPPSPTQSNNELLRVGLFTDQTRKHWVGSLSSFSVFSNSTIIPSLSLYLSPENEVYNVAVSPAALGTGGKNQKLNVEFVGSTPAPTPHLNRPIVVRQDGEEVEQVGEKSLLQKYGFTFPGR</sequence>
<dbReference type="eggNOG" id="ENOG502SCMA">
    <property type="taxonomic scope" value="Eukaryota"/>
</dbReference>
<proteinExistence type="predicted"/>
<dbReference type="EMBL" id="CH476615">
    <property type="protein sequence ID" value="EEP77741.1"/>
    <property type="molecule type" value="Genomic_DNA"/>
</dbReference>
<protein>
    <submittedName>
        <fullName evidence="2">Uncharacterized protein</fullName>
    </submittedName>
</protein>